<dbReference type="PIRSF" id="PIRSF005572">
    <property type="entry name" value="NifS"/>
    <property type="match status" value="1"/>
</dbReference>
<comment type="caution">
    <text evidence="10">The sequence shown here is derived from an EMBL/GenBank/DDBJ whole genome shotgun (WGS) entry which is preliminary data.</text>
</comment>
<dbReference type="AlphaFoldDB" id="A0A6N8F911"/>
<dbReference type="OrthoDB" id="9808002at2"/>
<evidence type="ECO:0000256" key="6">
    <source>
        <dbReference type="ARBA" id="ARBA00050776"/>
    </source>
</evidence>
<dbReference type="GO" id="GO:0030170">
    <property type="term" value="F:pyridoxal phosphate binding"/>
    <property type="evidence" value="ECO:0007669"/>
    <property type="project" value="UniProtKB-UniRule"/>
</dbReference>
<reference evidence="10 11" key="1">
    <citation type="submission" date="2019-11" db="EMBL/GenBank/DDBJ databases">
        <title>P. haliotis isolates from Z. marina roots.</title>
        <authorList>
            <person name="Cohen M."/>
            <person name="Jospin G."/>
            <person name="Eisen J.A."/>
            <person name="Coil D.A."/>
        </authorList>
    </citation>
    <scope>NUCLEOTIDE SEQUENCE [LARGE SCALE GENOMIC DNA]</scope>
    <source>
        <strain evidence="10 11">UCD-MCMsp1aY</strain>
    </source>
</reference>
<name>A0A6N8F911_9GAMM</name>
<dbReference type="RefSeq" id="WP_155695104.1">
    <property type="nucleotide sequence ID" value="NZ_WOCD01000003.1"/>
</dbReference>
<comment type="catalytic activity">
    <reaction evidence="6 8">
        <text>(sulfur carrier)-H + L-cysteine = (sulfur carrier)-SH + L-alanine</text>
        <dbReference type="Rhea" id="RHEA:43892"/>
        <dbReference type="Rhea" id="RHEA-COMP:14737"/>
        <dbReference type="Rhea" id="RHEA-COMP:14739"/>
        <dbReference type="ChEBI" id="CHEBI:29917"/>
        <dbReference type="ChEBI" id="CHEBI:35235"/>
        <dbReference type="ChEBI" id="CHEBI:57972"/>
        <dbReference type="ChEBI" id="CHEBI:64428"/>
        <dbReference type="EC" id="2.8.1.7"/>
    </reaction>
</comment>
<comment type="cofactor">
    <cofactor evidence="1 7">
        <name>pyridoxal 5'-phosphate</name>
        <dbReference type="ChEBI" id="CHEBI:597326"/>
    </cofactor>
</comment>
<dbReference type="GO" id="GO:0031071">
    <property type="term" value="F:cysteine desulfurase activity"/>
    <property type="evidence" value="ECO:0007669"/>
    <property type="project" value="UniProtKB-UniRule"/>
</dbReference>
<dbReference type="InterPro" id="IPR015424">
    <property type="entry name" value="PyrdxlP-dep_Trfase"/>
</dbReference>
<dbReference type="InterPro" id="IPR020578">
    <property type="entry name" value="Aminotrans_V_PyrdxlP_BS"/>
</dbReference>
<sequence length="399" mass="43439">MSLKQLFPFFSNNPDLVYLDSAATTQKPKQVIDAIRQFYQANNVNVHRGSYQAAQHVTAQYEQSRTCVAKFIGAGSSSNIVWTKGTTDSINLVAQSWANHNLKAGDEVVVLASEHHANFVPWQQLAINKQLKLTIIELLKNGQVDLEQYAHVIANKPKLIAIQHVSNALGTIYPIADMTRMAKESGATVLIDGAQAVAHLPVNVEALNCDFYVFSGHKLYGPTGIGVLYIHNRAKSGMQAVNFGGEMITKVTRTNTQFREIPALLETGTPNIAGVIGLKAAIEFISSPNYQTQHNQITLIHSQLVSELKKNRNIQLYGDMDNNVGVVSFTITGESVADIGMLLDQQGIAVRCGHHCAMPLMAALGVDGTVRVSLGVYNDSNDVTAFIKALNNTISLLDI</sequence>
<dbReference type="GO" id="GO:0006534">
    <property type="term" value="P:cysteine metabolic process"/>
    <property type="evidence" value="ECO:0007669"/>
    <property type="project" value="UniProtKB-UniRule"/>
</dbReference>
<dbReference type="EC" id="2.8.1.7" evidence="8"/>
<dbReference type="Gene3D" id="3.40.640.10">
    <property type="entry name" value="Type I PLP-dependent aspartate aminotransferase-like (Major domain)"/>
    <property type="match status" value="1"/>
</dbReference>
<dbReference type="InterPro" id="IPR015421">
    <property type="entry name" value="PyrdxlP-dep_Trfase_major"/>
</dbReference>
<dbReference type="InterPro" id="IPR010970">
    <property type="entry name" value="Cys_dSase_SufS"/>
</dbReference>
<protein>
    <recommendedName>
        <fullName evidence="8">Cysteine desulfurase</fullName>
        <ecNumber evidence="8">2.8.1.7</ecNumber>
    </recommendedName>
</protein>
<dbReference type="Pfam" id="PF00266">
    <property type="entry name" value="Aminotran_5"/>
    <property type="match status" value="1"/>
</dbReference>
<evidence type="ECO:0000256" key="7">
    <source>
        <dbReference type="RuleBase" id="RU004504"/>
    </source>
</evidence>
<feature type="domain" description="Aminotransferase class V" evidence="9">
    <location>
        <begin position="17"/>
        <end position="386"/>
    </location>
</feature>
<evidence type="ECO:0000256" key="2">
    <source>
        <dbReference type="ARBA" id="ARBA00002824"/>
    </source>
</evidence>
<dbReference type="InterPro" id="IPR015422">
    <property type="entry name" value="PyrdxlP-dep_Trfase_small"/>
</dbReference>
<dbReference type="InterPro" id="IPR016454">
    <property type="entry name" value="Cysteine_dSase"/>
</dbReference>
<evidence type="ECO:0000313" key="10">
    <source>
        <dbReference type="EMBL" id="MUH71909.1"/>
    </source>
</evidence>
<comment type="similarity">
    <text evidence="3 8">Belongs to the class-V pyridoxal-phosphate-dependent aminotransferase family. Csd subfamily.</text>
</comment>
<evidence type="ECO:0000256" key="1">
    <source>
        <dbReference type="ARBA" id="ARBA00001933"/>
    </source>
</evidence>
<proteinExistence type="inferred from homology"/>
<keyword evidence="5 8" id="KW-0663">Pyridoxal phosphate</keyword>
<keyword evidence="4 8" id="KW-0808">Transferase</keyword>
<dbReference type="PANTHER" id="PTHR43586">
    <property type="entry name" value="CYSTEINE DESULFURASE"/>
    <property type="match status" value="1"/>
</dbReference>
<dbReference type="InterPro" id="IPR000192">
    <property type="entry name" value="Aminotrans_V_dom"/>
</dbReference>
<dbReference type="PANTHER" id="PTHR43586:SF8">
    <property type="entry name" value="CYSTEINE DESULFURASE 1, CHLOROPLASTIC"/>
    <property type="match status" value="1"/>
</dbReference>
<evidence type="ECO:0000256" key="8">
    <source>
        <dbReference type="RuleBase" id="RU004506"/>
    </source>
</evidence>
<evidence type="ECO:0000259" key="9">
    <source>
        <dbReference type="Pfam" id="PF00266"/>
    </source>
</evidence>
<dbReference type="Proteomes" id="UP000439994">
    <property type="component" value="Unassembled WGS sequence"/>
</dbReference>
<evidence type="ECO:0000313" key="11">
    <source>
        <dbReference type="Proteomes" id="UP000439994"/>
    </source>
</evidence>
<comment type="function">
    <text evidence="2 8">Catalyzes the removal of elemental sulfur and selenium atoms from L-cysteine, L-cystine, L-selenocysteine, and L-selenocystine to produce L-alanine.</text>
</comment>
<organism evidence="10 11">
    <name type="scientific">Psychrosphaera haliotis</name>
    <dbReference type="NCBI Taxonomy" id="555083"/>
    <lineage>
        <taxon>Bacteria</taxon>
        <taxon>Pseudomonadati</taxon>
        <taxon>Pseudomonadota</taxon>
        <taxon>Gammaproteobacteria</taxon>
        <taxon>Alteromonadales</taxon>
        <taxon>Pseudoalteromonadaceae</taxon>
        <taxon>Psychrosphaera</taxon>
    </lineage>
</organism>
<evidence type="ECO:0000256" key="5">
    <source>
        <dbReference type="ARBA" id="ARBA00022898"/>
    </source>
</evidence>
<dbReference type="PROSITE" id="PS00595">
    <property type="entry name" value="AA_TRANSFER_CLASS_5"/>
    <property type="match status" value="1"/>
</dbReference>
<gene>
    <name evidence="10" type="primary">sufS</name>
    <name evidence="10" type="ORF">GNP35_05145</name>
</gene>
<dbReference type="CDD" id="cd06453">
    <property type="entry name" value="SufS_like"/>
    <property type="match status" value="1"/>
</dbReference>
<accession>A0A6N8F911</accession>
<evidence type="ECO:0000256" key="4">
    <source>
        <dbReference type="ARBA" id="ARBA00022679"/>
    </source>
</evidence>
<dbReference type="EMBL" id="WOCD01000003">
    <property type="protein sequence ID" value="MUH71909.1"/>
    <property type="molecule type" value="Genomic_DNA"/>
</dbReference>
<dbReference type="SUPFAM" id="SSF53383">
    <property type="entry name" value="PLP-dependent transferases"/>
    <property type="match status" value="1"/>
</dbReference>
<dbReference type="Gene3D" id="3.90.1150.10">
    <property type="entry name" value="Aspartate Aminotransferase, domain 1"/>
    <property type="match status" value="1"/>
</dbReference>
<keyword evidence="11" id="KW-1185">Reference proteome</keyword>
<dbReference type="NCBIfam" id="TIGR01979">
    <property type="entry name" value="sufS"/>
    <property type="match status" value="1"/>
</dbReference>
<evidence type="ECO:0000256" key="3">
    <source>
        <dbReference type="ARBA" id="ARBA00010447"/>
    </source>
</evidence>